<sequence>MSTTAIPSTASAPPTHGPPTPTMQTPPPPPQHIPTPTTTPPPLSTNLQPRRPPLNSRKSSGTIIVSRSSSQPEIDTELEAGDVRAMSPRRNSAEVHRLSESARREMVAQAVELQRSLAVLVERVESVRVEHERLEGGNKFLQS</sequence>
<evidence type="ECO:0000313" key="3">
    <source>
        <dbReference type="Proteomes" id="UP001310890"/>
    </source>
</evidence>
<dbReference type="EMBL" id="JAVRRL010000056">
    <property type="protein sequence ID" value="KAK5109906.1"/>
    <property type="molecule type" value="Genomic_DNA"/>
</dbReference>
<comment type="caution">
    <text evidence="2">The sequence shown here is derived from an EMBL/GenBank/DDBJ whole genome shotgun (WGS) entry which is preliminary data.</text>
</comment>
<reference evidence="2" key="1">
    <citation type="submission" date="2023-08" db="EMBL/GenBank/DDBJ databases">
        <title>Black Yeasts Isolated from many extreme environments.</title>
        <authorList>
            <person name="Coleine C."/>
            <person name="Stajich J.E."/>
            <person name="Selbmann L."/>
        </authorList>
    </citation>
    <scope>NUCLEOTIDE SEQUENCE</scope>
    <source>
        <strain evidence="2">CCFEE 5401</strain>
    </source>
</reference>
<feature type="compositionally biased region" description="Low complexity" evidence="1">
    <location>
        <begin position="59"/>
        <end position="70"/>
    </location>
</feature>
<feature type="compositionally biased region" description="Pro residues" evidence="1">
    <location>
        <begin position="15"/>
        <end position="43"/>
    </location>
</feature>
<organism evidence="2 3">
    <name type="scientific">Meristemomyces frigidus</name>
    <dbReference type="NCBI Taxonomy" id="1508187"/>
    <lineage>
        <taxon>Eukaryota</taxon>
        <taxon>Fungi</taxon>
        <taxon>Dikarya</taxon>
        <taxon>Ascomycota</taxon>
        <taxon>Pezizomycotina</taxon>
        <taxon>Dothideomycetes</taxon>
        <taxon>Dothideomycetidae</taxon>
        <taxon>Mycosphaerellales</taxon>
        <taxon>Teratosphaeriaceae</taxon>
        <taxon>Meristemomyces</taxon>
    </lineage>
</organism>
<accession>A0AAN7TBP6</accession>
<evidence type="ECO:0008006" key="4">
    <source>
        <dbReference type="Google" id="ProtNLM"/>
    </source>
</evidence>
<dbReference type="Gene3D" id="1.20.5.170">
    <property type="match status" value="1"/>
</dbReference>
<dbReference type="Pfam" id="PF10224">
    <property type="entry name" value="DUF2205"/>
    <property type="match status" value="1"/>
</dbReference>
<evidence type="ECO:0000256" key="1">
    <source>
        <dbReference type="SAM" id="MobiDB-lite"/>
    </source>
</evidence>
<protein>
    <recommendedName>
        <fullName evidence="4">BZIP transcription factor</fullName>
    </recommendedName>
</protein>
<gene>
    <name evidence="2" type="ORF">LTR62_006395</name>
</gene>
<dbReference type="AlphaFoldDB" id="A0AAN7TBP6"/>
<dbReference type="Proteomes" id="UP001310890">
    <property type="component" value="Unassembled WGS sequence"/>
</dbReference>
<feature type="region of interest" description="Disordered" evidence="1">
    <location>
        <begin position="1"/>
        <end position="76"/>
    </location>
</feature>
<dbReference type="InterPro" id="IPR019357">
    <property type="entry name" value="SCOC"/>
</dbReference>
<evidence type="ECO:0000313" key="2">
    <source>
        <dbReference type="EMBL" id="KAK5109906.1"/>
    </source>
</evidence>
<name>A0AAN7TBP6_9PEZI</name>
<proteinExistence type="predicted"/>